<reference evidence="1" key="1">
    <citation type="submission" date="2010-03" db="EMBL/GenBank/DDBJ databases">
        <authorList>
            <person name="Carlson J."/>
            <person name="Booth B."/>
            <person name="Frise E."/>
            <person name="Sandler J."/>
            <person name="Wan K."/>
            <person name="Yu C."/>
            <person name="Celniker S."/>
        </authorList>
    </citation>
    <scope>NUCLEOTIDE SEQUENCE</scope>
</reference>
<sequence length="54" mass="5875">MELELEPSNSIELHMGPVGQYEIIKTQLTTAGETEVDKDTVTVYTNVADAAHAL</sequence>
<proteinExistence type="evidence at transcript level"/>
<accession>D4G7F7</accession>
<protein>
    <submittedName>
        <fullName evidence="1">MIP19259p</fullName>
    </submittedName>
</protein>
<evidence type="ECO:0000313" key="1">
    <source>
        <dbReference type="EMBL" id="ADE06715.1"/>
    </source>
</evidence>
<name>D4G7F7_DROME</name>
<dbReference type="EMBL" id="BT122109">
    <property type="protein sequence ID" value="ADE06715.1"/>
    <property type="molecule type" value="mRNA"/>
</dbReference>
<organism evidence="1">
    <name type="scientific">Drosophila melanogaster</name>
    <name type="common">Fruit fly</name>
    <dbReference type="NCBI Taxonomy" id="7227"/>
    <lineage>
        <taxon>Eukaryota</taxon>
        <taxon>Metazoa</taxon>
        <taxon>Ecdysozoa</taxon>
        <taxon>Arthropoda</taxon>
        <taxon>Hexapoda</taxon>
        <taxon>Insecta</taxon>
        <taxon>Pterygota</taxon>
        <taxon>Neoptera</taxon>
        <taxon>Endopterygota</taxon>
        <taxon>Diptera</taxon>
        <taxon>Brachycera</taxon>
        <taxon>Muscomorpha</taxon>
        <taxon>Ephydroidea</taxon>
        <taxon>Drosophilidae</taxon>
        <taxon>Drosophila</taxon>
        <taxon>Sophophora</taxon>
    </lineage>
</organism>
<dbReference type="AlphaFoldDB" id="D4G7F7"/>